<keyword evidence="3" id="KW-1185">Reference proteome</keyword>
<evidence type="ECO:0000313" key="3">
    <source>
        <dbReference type="Proteomes" id="UP000198287"/>
    </source>
</evidence>
<dbReference type="AlphaFoldDB" id="A0A226DLV7"/>
<evidence type="ECO:0000313" key="2">
    <source>
        <dbReference type="EMBL" id="OXA46179.1"/>
    </source>
</evidence>
<accession>A0A226DLV7</accession>
<keyword evidence="1" id="KW-0472">Membrane</keyword>
<organism evidence="2 3">
    <name type="scientific">Folsomia candida</name>
    <name type="common">Springtail</name>
    <dbReference type="NCBI Taxonomy" id="158441"/>
    <lineage>
        <taxon>Eukaryota</taxon>
        <taxon>Metazoa</taxon>
        <taxon>Ecdysozoa</taxon>
        <taxon>Arthropoda</taxon>
        <taxon>Hexapoda</taxon>
        <taxon>Collembola</taxon>
        <taxon>Entomobryomorpha</taxon>
        <taxon>Isotomoidea</taxon>
        <taxon>Isotomidae</taxon>
        <taxon>Proisotominae</taxon>
        <taxon>Folsomia</taxon>
    </lineage>
</organism>
<reference evidence="2 3" key="1">
    <citation type="submission" date="2015-12" db="EMBL/GenBank/DDBJ databases">
        <title>The genome of Folsomia candida.</title>
        <authorList>
            <person name="Faddeeva A."/>
            <person name="Derks M.F."/>
            <person name="Anvar Y."/>
            <person name="Smit S."/>
            <person name="Van Straalen N."/>
            <person name="Roelofs D."/>
        </authorList>
    </citation>
    <scope>NUCLEOTIDE SEQUENCE [LARGE SCALE GENOMIC DNA]</scope>
    <source>
        <strain evidence="2 3">VU population</strain>
        <tissue evidence="2">Whole body</tissue>
    </source>
</reference>
<feature type="transmembrane region" description="Helical" evidence="1">
    <location>
        <begin position="50"/>
        <end position="71"/>
    </location>
</feature>
<dbReference type="EMBL" id="LNIX01000016">
    <property type="protein sequence ID" value="OXA46179.1"/>
    <property type="molecule type" value="Genomic_DNA"/>
</dbReference>
<sequence length="190" mass="21176">MALTSIKTLIKLQLDLISISIEPPFYLNPKSPPFLLTAQLRKKSRRATQLKLMIFIAYAIFLLVNSTWQILKSRANTDPSLLGSIALFGVGITVGIWISVYSFFYKGDDFVTLLNLIFKYEHNPCGEYAPEKILKFFKLLVFLAGFGFPLVGPIGFGLILVSSTGSQLGLSKDKELGVLARYERHSPKLG</sequence>
<keyword evidence="1" id="KW-0812">Transmembrane</keyword>
<protein>
    <submittedName>
        <fullName evidence="2">Uncharacterized protein</fullName>
    </submittedName>
</protein>
<feature type="transmembrane region" description="Helical" evidence="1">
    <location>
        <begin position="83"/>
        <end position="104"/>
    </location>
</feature>
<evidence type="ECO:0000256" key="1">
    <source>
        <dbReference type="SAM" id="Phobius"/>
    </source>
</evidence>
<comment type="caution">
    <text evidence="2">The sequence shown here is derived from an EMBL/GenBank/DDBJ whole genome shotgun (WGS) entry which is preliminary data.</text>
</comment>
<keyword evidence="1" id="KW-1133">Transmembrane helix</keyword>
<dbReference type="Proteomes" id="UP000198287">
    <property type="component" value="Unassembled WGS sequence"/>
</dbReference>
<proteinExistence type="predicted"/>
<name>A0A226DLV7_FOLCA</name>
<feature type="transmembrane region" description="Helical" evidence="1">
    <location>
        <begin position="139"/>
        <end position="161"/>
    </location>
</feature>
<gene>
    <name evidence="2" type="ORF">Fcan01_19124</name>
</gene>